<reference evidence="2 3" key="1">
    <citation type="submission" date="2024-05" db="EMBL/GenBank/DDBJ databases">
        <title>Genome sequencing and assembly of Indian major carp, Cirrhinus mrigala (Hamilton, 1822).</title>
        <authorList>
            <person name="Mohindra V."/>
            <person name="Chowdhury L.M."/>
            <person name="Lal K."/>
            <person name="Jena J.K."/>
        </authorList>
    </citation>
    <scope>NUCLEOTIDE SEQUENCE [LARGE SCALE GENOMIC DNA]</scope>
    <source>
        <strain evidence="2">CM1030</strain>
        <tissue evidence="2">Blood</tissue>
    </source>
</reference>
<keyword evidence="3" id="KW-1185">Reference proteome</keyword>
<feature type="compositionally biased region" description="Basic and acidic residues" evidence="1">
    <location>
        <begin position="33"/>
        <end position="65"/>
    </location>
</feature>
<dbReference type="EMBL" id="JAMKFB020000004">
    <property type="protein sequence ID" value="KAL0195148.1"/>
    <property type="molecule type" value="Genomic_DNA"/>
</dbReference>
<feature type="region of interest" description="Disordered" evidence="1">
    <location>
        <begin position="30"/>
        <end position="72"/>
    </location>
</feature>
<protein>
    <submittedName>
        <fullName evidence="2">Uncharacterized protein</fullName>
    </submittedName>
</protein>
<dbReference type="Proteomes" id="UP001529510">
    <property type="component" value="Unassembled WGS sequence"/>
</dbReference>
<comment type="caution">
    <text evidence="2">The sequence shown here is derived from an EMBL/GenBank/DDBJ whole genome shotgun (WGS) entry which is preliminary data.</text>
</comment>
<gene>
    <name evidence="2" type="ORF">M9458_008720</name>
</gene>
<evidence type="ECO:0000256" key="1">
    <source>
        <dbReference type="SAM" id="MobiDB-lite"/>
    </source>
</evidence>
<dbReference type="AlphaFoldDB" id="A0ABD0R9W8"/>
<proteinExistence type="predicted"/>
<evidence type="ECO:0000313" key="2">
    <source>
        <dbReference type="EMBL" id="KAL0195148.1"/>
    </source>
</evidence>
<name>A0ABD0R9W8_CIRMR</name>
<accession>A0ABD0R9W8</accession>
<sequence length="72" mass="7811">MNLSNLTCNLDDCLITSYPAGLNTFTRAQSYGDRPRESSPKPSHCVEHQSDPAADESVRGAEESPVHCTSTD</sequence>
<feature type="non-terminal residue" evidence="2">
    <location>
        <position position="72"/>
    </location>
</feature>
<evidence type="ECO:0000313" key="3">
    <source>
        <dbReference type="Proteomes" id="UP001529510"/>
    </source>
</evidence>
<organism evidence="2 3">
    <name type="scientific">Cirrhinus mrigala</name>
    <name type="common">Mrigala</name>
    <dbReference type="NCBI Taxonomy" id="683832"/>
    <lineage>
        <taxon>Eukaryota</taxon>
        <taxon>Metazoa</taxon>
        <taxon>Chordata</taxon>
        <taxon>Craniata</taxon>
        <taxon>Vertebrata</taxon>
        <taxon>Euteleostomi</taxon>
        <taxon>Actinopterygii</taxon>
        <taxon>Neopterygii</taxon>
        <taxon>Teleostei</taxon>
        <taxon>Ostariophysi</taxon>
        <taxon>Cypriniformes</taxon>
        <taxon>Cyprinidae</taxon>
        <taxon>Labeoninae</taxon>
        <taxon>Labeonini</taxon>
        <taxon>Cirrhinus</taxon>
    </lineage>
</organism>